<dbReference type="EMBL" id="JAMLDX010000006">
    <property type="protein sequence ID" value="MCP3730775.1"/>
    <property type="molecule type" value="Genomic_DNA"/>
</dbReference>
<feature type="transmembrane region" description="Helical" evidence="11">
    <location>
        <begin position="189"/>
        <end position="205"/>
    </location>
</feature>
<keyword evidence="6" id="KW-0630">Potassium</keyword>
<keyword evidence="5" id="KW-0631">Potassium channel</keyword>
<feature type="transmembrane region" description="Helical" evidence="11">
    <location>
        <begin position="54"/>
        <end position="77"/>
    </location>
</feature>
<evidence type="ECO:0000256" key="2">
    <source>
        <dbReference type="ARBA" id="ARBA00022448"/>
    </source>
</evidence>
<keyword evidence="7 11" id="KW-1133">Transmembrane helix</keyword>
<dbReference type="InterPro" id="IPR005821">
    <property type="entry name" value="Ion_trans_dom"/>
</dbReference>
<dbReference type="GO" id="GO:0005516">
    <property type="term" value="F:calmodulin binding"/>
    <property type="evidence" value="ECO:0007669"/>
    <property type="project" value="TreeGrafter"/>
</dbReference>
<evidence type="ECO:0000256" key="3">
    <source>
        <dbReference type="ARBA" id="ARBA00022538"/>
    </source>
</evidence>
<keyword evidence="3" id="KW-0633">Potassium transport</keyword>
<feature type="transmembrane region" description="Helical" evidence="11">
    <location>
        <begin position="98"/>
        <end position="116"/>
    </location>
</feature>
<feature type="transmembrane region" description="Helical" evidence="11">
    <location>
        <begin position="21"/>
        <end position="42"/>
    </location>
</feature>
<keyword evidence="9 11" id="KW-0472">Membrane</keyword>
<evidence type="ECO:0000256" key="7">
    <source>
        <dbReference type="ARBA" id="ARBA00022989"/>
    </source>
</evidence>
<dbReference type="Gene3D" id="1.10.287.70">
    <property type="match status" value="1"/>
</dbReference>
<keyword evidence="4 11" id="KW-0812">Transmembrane</keyword>
<name>A0A9X2HQL6_9SPHN</name>
<keyword evidence="10" id="KW-0407">Ion channel</keyword>
<dbReference type="PANTHER" id="PTHR11537:SF259">
    <property type="entry name" value="KCNQ POTASSIUM CHANNEL, ISOFORM F"/>
    <property type="match status" value="1"/>
</dbReference>
<dbReference type="GO" id="GO:0001508">
    <property type="term" value="P:action potential"/>
    <property type="evidence" value="ECO:0007669"/>
    <property type="project" value="TreeGrafter"/>
</dbReference>
<evidence type="ECO:0000313" key="13">
    <source>
        <dbReference type="EMBL" id="MCP3730775.1"/>
    </source>
</evidence>
<organism evidence="13 14">
    <name type="scientific">Sphingomonas tagetis</name>
    <dbReference type="NCBI Taxonomy" id="2949092"/>
    <lineage>
        <taxon>Bacteria</taxon>
        <taxon>Pseudomonadati</taxon>
        <taxon>Pseudomonadota</taxon>
        <taxon>Alphaproteobacteria</taxon>
        <taxon>Sphingomonadales</taxon>
        <taxon>Sphingomonadaceae</taxon>
        <taxon>Sphingomonas</taxon>
    </lineage>
</organism>
<evidence type="ECO:0000256" key="11">
    <source>
        <dbReference type="SAM" id="Phobius"/>
    </source>
</evidence>
<reference evidence="13" key="1">
    <citation type="submission" date="2022-05" db="EMBL/GenBank/DDBJ databases">
        <title>Sphingomonas sp. strain MG17 Genome sequencing and assembly.</title>
        <authorList>
            <person name="Kim I."/>
        </authorList>
    </citation>
    <scope>NUCLEOTIDE SEQUENCE</scope>
    <source>
        <strain evidence="13">MG17</strain>
    </source>
</reference>
<evidence type="ECO:0000256" key="4">
    <source>
        <dbReference type="ARBA" id="ARBA00022692"/>
    </source>
</evidence>
<gene>
    <name evidence="13" type="ORF">M9978_10070</name>
</gene>
<dbReference type="InterPro" id="IPR028325">
    <property type="entry name" value="VG_K_chnl"/>
</dbReference>
<dbReference type="GO" id="GO:0008076">
    <property type="term" value="C:voltage-gated potassium channel complex"/>
    <property type="evidence" value="ECO:0007669"/>
    <property type="project" value="InterPro"/>
</dbReference>
<dbReference type="PANTHER" id="PTHR11537">
    <property type="entry name" value="VOLTAGE-GATED POTASSIUM CHANNEL"/>
    <property type="match status" value="1"/>
</dbReference>
<dbReference type="Proteomes" id="UP001139451">
    <property type="component" value="Unassembled WGS sequence"/>
</dbReference>
<comment type="caution">
    <text evidence="13">The sequence shown here is derived from an EMBL/GenBank/DDBJ whole genome shotgun (WGS) entry which is preliminary data.</text>
</comment>
<dbReference type="Pfam" id="PF00520">
    <property type="entry name" value="Ion_trans"/>
    <property type="match status" value="1"/>
</dbReference>
<feature type="transmembrane region" description="Helical" evidence="11">
    <location>
        <begin position="156"/>
        <end position="177"/>
    </location>
</feature>
<evidence type="ECO:0000256" key="8">
    <source>
        <dbReference type="ARBA" id="ARBA00023065"/>
    </source>
</evidence>
<evidence type="ECO:0000313" key="14">
    <source>
        <dbReference type="Proteomes" id="UP001139451"/>
    </source>
</evidence>
<protein>
    <submittedName>
        <fullName evidence="13">Ion transporter</fullName>
    </submittedName>
</protein>
<evidence type="ECO:0000256" key="5">
    <source>
        <dbReference type="ARBA" id="ARBA00022826"/>
    </source>
</evidence>
<keyword evidence="2" id="KW-0813">Transport</keyword>
<dbReference type="PRINTS" id="PR00169">
    <property type="entry name" value="KCHANNEL"/>
</dbReference>
<comment type="subcellular location">
    <subcellularLocation>
        <location evidence="1">Membrane</location>
        <topology evidence="1">Multi-pass membrane protein</topology>
    </subcellularLocation>
</comment>
<dbReference type="GO" id="GO:0005249">
    <property type="term" value="F:voltage-gated potassium channel activity"/>
    <property type="evidence" value="ECO:0007669"/>
    <property type="project" value="InterPro"/>
</dbReference>
<keyword evidence="8" id="KW-0406">Ion transport</keyword>
<feature type="transmembrane region" description="Helical" evidence="11">
    <location>
        <begin position="217"/>
        <end position="241"/>
    </location>
</feature>
<feature type="domain" description="Ion transport" evidence="12">
    <location>
        <begin position="26"/>
        <end position="248"/>
    </location>
</feature>
<evidence type="ECO:0000256" key="9">
    <source>
        <dbReference type="ARBA" id="ARBA00023136"/>
    </source>
</evidence>
<sequence>MRNFRRALFEQLDPPKWPGRGLSPLNAFLCVLILIATALAVLETEPLVTRGNEALFHRIEIAFGTLFLLEFLARLWVVPEGSDGPAWRCRLRFVLSPWSLIDILVIVTSFAPFIAANGQMLRLLRLARILRLAKLGRMSSAIQHLTHAIASRRLELGLTAGIALGLLVFGATALYLAEGDIQPDKFGSIPRSLWWAIITLTTIGYGDVYPVTVVGKIIAGFVAICGIGLIAMPTGILAAAFSDAMERSRKADCD</sequence>
<evidence type="ECO:0000256" key="1">
    <source>
        <dbReference type="ARBA" id="ARBA00004141"/>
    </source>
</evidence>
<proteinExistence type="predicted"/>
<keyword evidence="14" id="KW-1185">Reference proteome</keyword>
<accession>A0A9X2HQL6</accession>
<dbReference type="AlphaFoldDB" id="A0A9X2HQL6"/>
<evidence type="ECO:0000256" key="10">
    <source>
        <dbReference type="ARBA" id="ARBA00023303"/>
    </source>
</evidence>
<evidence type="ECO:0000256" key="6">
    <source>
        <dbReference type="ARBA" id="ARBA00022958"/>
    </source>
</evidence>
<dbReference type="SUPFAM" id="SSF81324">
    <property type="entry name" value="Voltage-gated potassium channels"/>
    <property type="match status" value="1"/>
</dbReference>
<evidence type="ECO:0000259" key="12">
    <source>
        <dbReference type="Pfam" id="PF00520"/>
    </source>
</evidence>
<dbReference type="RefSeq" id="WP_254292907.1">
    <property type="nucleotide sequence ID" value="NZ_JAMLDX010000006.1"/>
</dbReference>